<organism evidence="1 2">
    <name type="scientific">Alsobacter soli</name>
    <dbReference type="NCBI Taxonomy" id="2109933"/>
    <lineage>
        <taxon>Bacteria</taxon>
        <taxon>Pseudomonadati</taxon>
        <taxon>Pseudomonadota</taxon>
        <taxon>Alphaproteobacteria</taxon>
        <taxon>Hyphomicrobiales</taxon>
        <taxon>Alsobacteraceae</taxon>
        <taxon>Alsobacter</taxon>
    </lineage>
</organism>
<dbReference type="InterPro" id="IPR011990">
    <property type="entry name" value="TPR-like_helical_dom_sf"/>
</dbReference>
<evidence type="ECO:0000313" key="1">
    <source>
        <dbReference type="EMBL" id="PSC02497.1"/>
    </source>
</evidence>
<evidence type="ECO:0000313" key="2">
    <source>
        <dbReference type="Proteomes" id="UP000239772"/>
    </source>
</evidence>
<protein>
    <submittedName>
        <fullName evidence="1">Uncharacterized protein</fullName>
    </submittedName>
</protein>
<dbReference type="AlphaFoldDB" id="A0A2T1HLG8"/>
<sequence>SPTGAPAPARSEAGRLLARASALLRERDIAGARLLLERAVEEGSAQAAYELARTYDPRVLASWSALGVPADPARARALYTRARAGGVAFDTELLVNLK</sequence>
<name>A0A2T1HLG8_9HYPH</name>
<dbReference type="EMBL" id="PVZS01000054">
    <property type="protein sequence ID" value="PSC02497.1"/>
    <property type="molecule type" value="Genomic_DNA"/>
</dbReference>
<reference evidence="2" key="1">
    <citation type="submission" date="2018-03" db="EMBL/GenBank/DDBJ databases">
        <authorList>
            <person name="Sun L."/>
            <person name="Liu H."/>
            <person name="Chen W."/>
            <person name="Huang K."/>
            <person name="Liu W."/>
            <person name="Gao X."/>
        </authorList>
    </citation>
    <scope>NUCLEOTIDE SEQUENCE [LARGE SCALE GENOMIC DNA]</scope>
    <source>
        <strain evidence="2">SH9</strain>
    </source>
</reference>
<keyword evidence="2" id="KW-1185">Reference proteome</keyword>
<dbReference type="Gene3D" id="1.25.40.10">
    <property type="entry name" value="Tetratricopeptide repeat domain"/>
    <property type="match status" value="1"/>
</dbReference>
<accession>A0A2T1HLG8</accession>
<proteinExistence type="predicted"/>
<dbReference type="Proteomes" id="UP000239772">
    <property type="component" value="Unassembled WGS sequence"/>
</dbReference>
<gene>
    <name evidence="1" type="ORF">SLNSH_23700</name>
</gene>
<feature type="non-terminal residue" evidence="1">
    <location>
        <position position="1"/>
    </location>
</feature>
<comment type="caution">
    <text evidence="1">The sequence shown here is derived from an EMBL/GenBank/DDBJ whole genome shotgun (WGS) entry which is preliminary data.</text>
</comment>
<dbReference type="SUPFAM" id="SSF81901">
    <property type="entry name" value="HCP-like"/>
    <property type="match status" value="1"/>
</dbReference>